<gene>
    <name evidence="2" type="ORF">PSFLO_03674</name>
</gene>
<dbReference type="EMBL" id="OOIP01000009">
    <property type="protein sequence ID" value="SPO38197.1"/>
    <property type="molecule type" value="Genomic_DNA"/>
</dbReference>
<feature type="region of interest" description="Disordered" evidence="1">
    <location>
        <begin position="245"/>
        <end position="290"/>
    </location>
</feature>
<evidence type="ECO:0000313" key="3">
    <source>
        <dbReference type="Proteomes" id="UP000323386"/>
    </source>
</evidence>
<dbReference type="Proteomes" id="UP000323386">
    <property type="component" value="Unassembled WGS sequence"/>
</dbReference>
<accession>A0A5C3F3E3</accession>
<keyword evidence="3" id="KW-1185">Reference proteome</keyword>
<proteinExistence type="predicted"/>
<evidence type="ECO:0000256" key="1">
    <source>
        <dbReference type="SAM" id="MobiDB-lite"/>
    </source>
</evidence>
<sequence length="352" mass="37365">MGGQPRLNWSGARIGRLGGAYIWALDAAGRLAGSARRGSPQPLWASPGGGQDRQGSGPPHRTAPHPWPSVFPSGNLLQSFVGCPSSRPTDPRPATRRPRPASTSVAVAVAFGPTLPPHPPGSHPISSGQDRTESPARRRPARTPASPSPGLRSVAIRSATSLGGKVHVALPNTGLRGYLGISSVWPRSFPPSASFPASDPPRLIPTFLLPITYLPTSPLLSLVADPRPTLSASLAPSRLPTTTLEQRNLAHDPPRRILIPSARTPSTRNLGNPTTRGDIPSSDSVLDSPSSIVRRRRRLLTVCTSDDVIHASSEPIRPAHDRKTERNRLGHPPSLYLASPSRYHQPSTSAVA</sequence>
<reference evidence="2 3" key="1">
    <citation type="submission" date="2018-03" db="EMBL/GenBank/DDBJ databases">
        <authorList>
            <person name="Guldener U."/>
        </authorList>
    </citation>
    <scope>NUCLEOTIDE SEQUENCE [LARGE SCALE GENOMIC DNA]</scope>
    <source>
        <strain evidence="2 3">DAOM196992</strain>
    </source>
</reference>
<feature type="compositionally biased region" description="Basic and acidic residues" evidence="1">
    <location>
        <begin position="317"/>
        <end position="328"/>
    </location>
</feature>
<feature type="compositionally biased region" description="Low complexity" evidence="1">
    <location>
        <begin position="279"/>
        <end position="290"/>
    </location>
</feature>
<feature type="region of interest" description="Disordered" evidence="1">
    <location>
        <begin position="31"/>
        <end position="153"/>
    </location>
</feature>
<organism evidence="2 3">
    <name type="scientific">Pseudozyma flocculosa</name>
    <dbReference type="NCBI Taxonomy" id="84751"/>
    <lineage>
        <taxon>Eukaryota</taxon>
        <taxon>Fungi</taxon>
        <taxon>Dikarya</taxon>
        <taxon>Basidiomycota</taxon>
        <taxon>Ustilaginomycotina</taxon>
        <taxon>Ustilaginomycetes</taxon>
        <taxon>Ustilaginales</taxon>
        <taxon>Ustilaginaceae</taxon>
        <taxon>Pseudozyma</taxon>
    </lineage>
</organism>
<feature type="compositionally biased region" description="Polar residues" evidence="1">
    <location>
        <begin position="263"/>
        <end position="275"/>
    </location>
</feature>
<feature type="region of interest" description="Disordered" evidence="1">
    <location>
        <begin position="313"/>
        <end position="352"/>
    </location>
</feature>
<name>A0A5C3F3E3_9BASI</name>
<evidence type="ECO:0000313" key="2">
    <source>
        <dbReference type="EMBL" id="SPO38197.1"/>
    </source>
</evidence>
<dbReference type="AlphaFoldDB" id="A0A5C3F3E3"/>
<protein>
    <submittedName>
        <fullName evidence="2">Uncharacterized protein</fullName>
    </submittedName>
</protein>
<feature type="compositionally biased region" description="Polar residues" evidence="1">
    <location>
        <begin position="342"/>
        <end position="352"/>
    </location>
</feature>